<feature type="transmembrane region" description="Helical" evidence="7">
    <location>
        <begin position="201"/>
        <end position="219"/>
    </location>
</feature>
<protein>
    <recommendedName>
        <fullName evidence="8">Heme-copper oxidase subunit III family profile domain-containing protein</fullName>
    </recommendedName>
</protein>
<evidence type="ECO:0000256" key="5">
    <source>
        <dbReference type="ARBA" id="ARBA00023136"/>
    </source>
</evidence>
<dbReference type="Gene3D" id="1.20.120.80">
    <property type="entry name" value="Cytochrome c oxidase, subunit III, four-helix bundle"/>
    <property type="match status" value="1"/>
</dbReference>
<comment type="subcellular location">
    <subcellularLocation>
        <location evidence="6">Cell membrane</location>
        <topology evidence="6">Multi-pass membrane protein</topology>
    </subcellularLocation>
    <subcellularLocation>
        <location evidence="1">Membrane</location>
        <topology evidence="1">Multi-pass membrane protein</topology>
    </subcellularLocation>
</comment>
<dbReference type="OrthoDB" id="5290856at2"/>
<accession>A0A1L4D416</accession>
<dbReference type="STRING" id="1915309.AXG55_14040"/>
<feature type="transmembrane region" description="Helical" evidence="7">
    <location>
        <begin position="157"/>
        <end position="181"/>
    </location>
</feature>
<comment type="similarity">
    <text evidence="2 6">Belongs to the cytochrome c oxidase subunit 3 family.</text>
</comment>
<dbReference type="KEGG" id="saqi:AXG55_14040"/>
<sequence>MSHQDHGASHPKYQAHHFKTMEQQTSAGKLGMWVFMAQELLFFSGLFCAFGYVKFMYPEAVALGQSSMDWRLGTINSIILLVSSLTMSLCVRSTRSNNRSAAAKFLLATMVCGFVFLAIKGAEWGMHFHEGYFPGKYFHPIAEAPIQNPMAHVFFGLYYVMTGMHAMHIVVGLGLMLWMLVRIVKGEFNSENYVALENTSLFWHLVDIVWIFVFPLLYLSK</sequence>
<dbReference type="InterPro" id="IPR013833">
    <property type="entry name" value="Cyt_c_oxidase_su3_a-hlx"/>
</dbReference>
<proteinExistence type="inferred from homology"/>
<dbReference type="GO" id="GO:0004129">
    <property type="term" value="F:cytochrome-c oxidase activity"/>
    <property type="evidence" value="ECO:0007669"/>
    <property type="project" value="InterPro"/>
</dbReference>
<organism evidence="9 10">
    <name type="scientific">Silvanigrella aquatica</name>
    <dbReference type="NCBI Taxonomy" id="1915309"/>
    <lineage>
        <taxon>Bacteria</taxon>
        <taxon>Pseudomonadati</taxon>
        <taxon>Bdellovibrionota</taxon>
        <taxon>Oligoflexia</taxon>
        <taxon>Silvanigrellales</taxon>
        <taxon>Silvanigrellaceae</taxon>
        <taxon>Silvanigrella</taxon>
    </lineage>
</organism>
<dbReference type="EMBL" id="CP017834">
    <property type="protein sequence ID" value="APJ04953.1"/>
    <property type="molecule type" value="Genomic_DNA"/>
</dbReference>
<gene>
    <name evidence="9" type="ORF">AXG55_14040</name>
</gene>
<evidence type="ECO:0000256" key="6">
    <source>
        <dbReference type="RuleBase" id="RU003376"/>
    </source>
</evidence>
<feature type="transmembrane region" description="Helical" evidence="7">
    <location>
        <begin position="73"/>
        <end position="91"/>
    </location>
</feature>
<evidence type="ECO:0000256" key="4">
    <source>
        <dbReference type="ARBA" id="ARBA00022989"/>
    </source>
</evidence>
<evidence type="ECO:0000256" key="7">
    <source>
        <dbReference type="SAM" id="Phobius"/>
    </source>
</evidence>
<keyword evidence="5 7" id="KW-0472">Membrane</keyword>
<dbReference type="PANTHER" id="PTHR11403">
    <property type="entry name" value="CYTOCHROME C OXIDASE SUBUNIT III"/>
    <property type="match status" value="1"/>
</dbReference>
<dbReference type="GO" id="GO:0005886">
    <property type="term" value="C:plasma membrane"/>
    <property type="evidence" value="ECO:0007669"/>
    <property type="project" value="UniProtKB-SubCell"/>
</dbReference>
<reference evidence="9 10" key="1">
    <citation type="submission" date="2016-10" db="EMBL/GenBank/DDBJ databases">
        <title>Silvanigrella aquatica sp. nov., isolated from a freshwater lake located in the Black Forest, Germany, description of Silvanigrellaceae fam. nov., Silvanigrellales ord. nov., reclassification of the order Bdellovibrionales in the class Oligoflexia, reclassification of the families Bacteriovoracaceae and Halobacteriovoraceae in the new order Bacteriovoracales ord. nov., and reclassification of the family Pseudobacteriovoracaceae in the order Oligoflexiales.</title>
        <authorList>
            <person name="Hahn M.W."/>
            <person name="Schmidt J."/>
            <person name="Koll U."/>
            <person name="Rohde M."/>
            <person name="Verbag S."/>
            <person name="Pitt A."/>
            <person name="Nakai R."/>
            <person name="Naganuma T."/>
            <person name="Lang E."/>
        </authorList>
    </citation>
    <scope>NUCLEOTIDE SEQUENCE [LARGE SCALE GENOMIC DNA]</scope>
    <source>
        <strain evidence="9 10">MWH-Nonnen-W8red</strain>
    </source>
</reference>
<keyword evidence="3 6" id="KW-0812">Transmembrane</keyword>
<dbReference type="InterPro" id="IPR035973">
    <property type="entry name" value="Cyt_c_oxidase_su3-like_sf"/>
</dbReference>
<keyword evidence="4 7" id="KW-1133">Transmembrane helix</keyword>
<feature type="transmembrane region" description="Helical" evidence="7">
    <location>
        <begin position="103"/>
        <end position="122"/>
    </location>
</feature>
<feature type="domain" description="Heme-copper oxidase subunit III family profile" evidence="8">
    <location>
        <begin position="29"/>
        <end position="221"/>
    </location>
</feature>
<dbReference type="SUPFAM" id="SSF81452">
    <property type="entry name" value="Cytochrome c oxidase subunit III-like"/>
    <property type="match status" value="1"/>
</dbReference>
<evidence type="ECO:0000256" key="3">
    <source>
        <dbReference type="ARBA" id="ARBA00022692"/>
    </source>
</evidence>
<evidence type="ECO:0000256" key="1">
    <source>
        <dbReference type="ARBA" id="ARBA00004141"/>
    </source>
</evidence>
<dbReference type="PANTHER" id="PTHR11403:SF6">
    <property type="entry name" value="NITRIC OXIDE REDUCTASE SUBUNIT E"/>
    <property type="match status" value="1"/>
</dbReference>
<evidence type="ECO:0000256" key="2">
    <source>
        <dbReference type="ARBA" id="ARBA00010581"/>
    </source>
</evidence>
<evidence type="ECO:0000313" key="9">
    <source>
        <dbReference type="EMBL" id="APJ04953.1"/>
    </source>
</evidence>
<keyword evidence="10" id="KW-1185">Reference proteome</keyword>
<name>A0A1L4D416_9BACT</name>
<feature type="transmembrane region" description="Helical" evidence="7">
    <location>
        <begin position="30"/>
        <end position="53"/>
    </location>
</feature>
<dbReference type="Pfam" id="PF00510">
    <property type="entry name" value="COX3"/>
    <property type="match status" value="1"/>
</dbReference>
<dbReference type="AlphaFoldDB" id="A0A1L4D416"/>
<dbReference type="GO" id="GO:0019646">
    <property type="term" value="P:aerobic electron transport chain"/>
    <property type="evidence" value="ECO:0007669"/>
    <property type="project" value="InterPro"/>
</dbReference>
<dbReference type="Proteomes" id="UP000184731">
    <property type="component" value="Chromosome"/>
</dbReference>
<dbReference type="InterPro" id="IPR024791">
    <property type="entry name" value="Cyt_c/ubiquinol_Oxase_su3"/>
</dbReference>
<evidence type="ECO:0000313" key="10">
    <source>
        <dbReference type="Proteomes" id="UP000184731"/>
    </source>
</evidence>
<dbReference type="RefSeq" id="WP_148698713.1">
    <property type="nucleotide sequence ID" value="NZ_CP017834.1"/>
</dbReference>
<evidence type="ECO:0000259" key="8">
    <source>
        <dbReference type="PROSITE" id="PS50253"/>
    </source>
</evidence>
<dbReference type="PROSITE" id="PS50253">
    <property type="entry name" value="COX3"/>
    <property type="match status" value="1"/>
</dbReference>
<dbReference type="InterPro" id="IPR000298">
    <property type="entry name" value="Cyt_c_oxidase-like_su3"/>
</dbReference>
<dbReference type="CDD" id="cd02862">
    <property type="entry name" value="NorE_like"/>
    <property type="match status" value="1"/>
</dbReference>